<dbReference type="KEGG" id="scia:HUG15_20235"/>
<dbReference type="RefSeq" id="WP_200125251.1">
    <property type="nucleotide sequence ID" value="NZ_CP054705.1"/>
</dbReference>
<dbReference type="AlphaFoldDB" id="A0A7T6Z640"/>
<sequence length="222" mass="26164">MKLPESKEESKESFHVSRFLSRGINKVRDPATPKRPVKYKRRDLYFKYEPGYFNQGTGNAYWQYYAKDYVQKSRENIDYARVSKMLGAMSLEFSPGCLLALLRIISVFFLWLLFILFFAFPTIVLALESSTEDPWEMYVLGSFFLIFYMFCRLFVETILYFFQNKRAKALIKEINLFQHETSVLFMHKYLNRQLLLYIGSYILVIAIVFYLAILATPPGGVD</sequence>
<evidence type="ECO:0000313" key="3">
    <source>
        <dbReference type="Proteomes" id="UP000595823"/>
    </source>
</evidence>
<evidence type="ECO:0000313" key="2">
    <source>
        <dbReference type="EMBL" id="QQK77683.1"/>
    </source>
</evidence>
<dbReference type="EMBL" id="CP054705">
    <property type="protein sequence ID" value="QQK77683.1"/>
    <property type="molecule type" value="Genomic_DNA"/>
</dbReference>
<keyword evidence="1" id="KW-0812">Transmembrane</keyword>
<organism evidence="2 3">
    <name type="scientific">Salicibibacter cibarius</name>
    <dbReference type="NCBI Taxonomy" id="2743000"/>
    <lineage>
        <taxon>Bacteria</taxon>
        <taxon>Bacillati</taxon>
        <taxon>Bacillota</taxon>
        <taxon>Bacilli</taxon>
        <taxon>Bacillales</taxon>
        <taxon>Bacillaceae</taxon>
        <taxon>Salicibibacter</taxon>
    </lineage>
</organism>
<feature type="transmembrane region" description="Helical" evidence="1">
    <location>
        <begin position="138"/>
        <end position="162"/>
    </location>
</feature>
<feature type="transmembrane region" description="Helical" evidence="1">
    <location>
        <begin position="194"/>
        <end position="215"/>
    </location>
</feature>
<feature type="transmembrane region" description="Helical" evidence="1">
    <location>
        <begin position="98"/>
        <end position="126"/>
    </location>
</feature>
<keyword evidence="3" id="KW-1185">Reference proteome</keyword>
<name>A0A7T6Z640_9BACI</name>
<evidence type="ECO:0000256" key="1">
    <source>
        <dbReference type="SAM" id="Phobius"/>
    </source>
</evidence>
<protein>
    <submittedName>
        <fullName evidence="2">Uncharacterized protein</fullName>
    </submittedName>
</protein>
<proteinExistence type="predicted"/>
<gene>
    <name evidence="2" type="ORF">HUG15_20235</name>
</gene>
<reference evidence="2 3" key="1">
    <citation type="submission" date="2020-06" db="EMBL/GenBank/DDBJ databases">
        <title>Genomic analysis of Salicibibacter sp. NKC5-3.</title>
        <authorList>
            <person name="Oh Y.J."/>
        </authorList>
    </citation>
    <scope>NUCLEOTIDE SEQUENCE [LARGE SCALE GENOMIC DNA]</scope>
    <source>
        <strain evidence="2 3">NKC5-3</strain>
    </source>
</reference>
<keyword evidence="1" id="KW-1133">Transmembrane helix</keyword>
<dbReference type="Proteomes" id="UP000595823">
    <property type="component" value="Chromosome"/>
</dbReference>
<keyword evidence="1" id="KW-0472">Membrane</keyword>
<accession>A0A7T6Z640</accession>